<organism evidence="1 2">
    <name type="scientific">Fodinicola feengrottensis</name>
    <dbReference type="NCBI Taxonomy" id="435914"/>
    <lineage>
        <taxon>Bacteria</taxon>
        <taxon>Bacillati</taxon>
        <taxon>Actinomycetota</taxon>
        <taxon>Actinomycetes</taxon>
        <taxon>Mycobacteriales</taxon>
        <taxon>Fodinicola</taxon>
    </lineage>
</organism>
<dbReference type="EMBL" id="BAAANY010000024">
    <property type="protein sequence ID" value="GAA1702041.1"/>
    <property type="molecule type" value="Genomic_DNA"/>
</dbReference>
<gene>
    <name evidence="1" type="ORF">GCM10009765_59450</name>
</gene>
<evidence type="ECO:0000313" key="1">
    <source>
        <dbReference type="EMBL" id="GAA1702041.1"/>
    </source>
</evidence>
<dbReference type="RefSeq" id="WP_344313594.1">
    <property type="nucleotide sequence ID" value="NZ_BAAANY010000024.1"/>
</dbReference>
<keyword evidence="2" id="KW-1185">Reference proteome</keyword>
<name>A0ABP4UGH4_9ACTN</name>
<accession>A0ABP4UGH4</accession>
<comment type="caution">
    <text evidence="1">The sequence shown here is derived from an EMBL/GenBank/DDBJ whole genome shotgun (WGS) entry which is preliminary data.</text>
</comment>
<sequence length="83" mass="9610">MAEDRGFRTKEIEEQRRALVIKYVKNPFGCSRRILPERLPLFLFIPYMRALEGRNDIVNMSAENILGRRGGDLHRLVPGLVSI</sequence>
<proteinExistence type="predicted"/>
<dbReference type="Proteomes" id="UP001500618">
    <property type="component" value="Unassembled WGS sequence"/>
</dbReference>
<protein>
    <submittedName>
        <fullName evidence="1">Uncharacterized protein</fullName>
    </submittedName>
</protein>
<evidence type="ECO:0000313" key="2">
    <source>
        <dbReference type="Proteomes" id="UP001500618"/>
    </source>
</evidence>
<reference evidence="2" key="1">
    <citation type="journal article" date="2019" name="Int. J. Syst. Evol. Microbiol.">
        <title>The Global Catalogue of Microorganisms (GCM) 10K type strain sequencing project: providing services to taxonomists for standard genome sequencing and annotation.</title>
        <authorList>
            <consortium name="The Broad Institute Genomics Platform"/>
            <consortium name="The Broad Institute Genome Sequencing Center for Infectious Disease"/>
            <person name="Wu L."/>
            <person name="Ma J."/>
        </authorList>
    </citation>
    <scope>NUCLEOTIDE SEQUENCE [LARGE SCALE GENOMIC DNA]</scope>
    <source>
        <strain evidence="2">JCM 14718</strain>
    </source>
</reference>